<proteinExistence type="predicted"/>
<organism evidence="1 2">
    <name type="scientific">Dongia sedimenti</name>
    <dbReference type="NCBI Taxonomy" id="3064282"/>
    <lineage>
        <taxon>Bacteria</taxon>
        <taxon>Pseudomonadati</taxon>
        <taxon>Pseudomonadota</taxon>
        <taxon>Alphaproteobacteria</taxon>
        <taxon>Rhodospirillales</taxon>
        <taxon>Dongiaceae</taxon>
        <taxon>Dongia</taxon>
    </lineage>
</organism>
<keyword evidence="2" id="KW-1185">Reference proteome</keyword>
<name>A0ABU0YS17_9PROT</name>
<sequence length="178" mass="19864">MDWNVVISASSGGYTRARALMREHGEVAKTHFYNILTMMVPSVPAFLAALEDRFQLDLDLRACVSRIAPVTETFNFSGVQDFETKACALARMLAPPLNGASFHVRMHRRGLKGLISSNAEERRLDEALIGTLEKAGGHGMIRFDDPDFVVDLETVDHRAGTALWSRDALQRYPFLKPD</sequence>
<evidence type="ECO:0008006" key="3">
    <source>
        <dbReference type="Google" id="ProtNLM"/>
    </source>
</evidence>
<dbReference type="Proteomes" id="UP001230156">
    <property type="component" value="Unassembled WGS sequence"/>
</dbReference>
<evidence type="ECO:0000313" key="1">
    <source>
        <dbReference type="EMBL" id="MDQ7250504.1"/>
    </source>
</evidence>
<protein>
    <recommendedName>
        <fullName evidence="3">THUMP domain-containing protein</fullName>
    </recommendedName>
</protein>
<dbReference type="EMBL" id="JAUYVI010000007">
    <property type="protein sequence ID" value="MDQ7250504.1"/>
    <property type="molecule type" value="Genomic_DNA"/>
</dbReference>
<evidence type="ECO:0000313" key="2">
    <source>
        <dbReference type="Proteomes" id="UP001230156"/>
    </source>
</evidence>
<reference evidence="2" key="1">
    <citation type="submission" date="2023-08" db="EMBL/GenBank/DDBJ databases">
        <title>Rhodospirillaceae gen. nov., a novel taxon isolated from the Yangtze River Yuezi River estuary sludge.</title>
        <authorList>
            <person name="Ruan L."/>
        </authorList>
    </citation>
    <scope>NUCLEOTIDE SEQUENCE [LARGE SCALE GENOMIC DNA]</scope>
    <source>
        <strain evidence="2">R-7</strain>
    </source>
</reference>
<dbReference type="RefSeq" id="WP_379959862.1">
    <property type="nucleotide sequence ID" value="NZ_JAUYVI010000007.1"/>
</dbReference>
<comment type="caution">
    <text evidence="1">The sequence shown here is derived from an EMBL/GenBank/DDBJ whole genome shotgun (WGS) entry which is preliminary data.</text>
</comment>
<gene>
    <name evidence="1" type="ORF">Q8A70_22630</name>
</gene>
<accession>A0ABU0YS17</accession>